<dbReference type="InterPro" id="IPR001172">
    <property type="entry name" value="FliN_T3SS_HrcQb"/>
</dbReference>
<accession>A0ABY7JX00</accession>
<comment type="subcellular location">
    <subcellularLocation>
        <location evidence="1">Cell membrane</location>
        <topology evidence="1">Peripheral membrane protein</topology>
        <orientation evidence="1">Cytoplasmic side</orientation>
    </subcellularLocation>
</comment>
<dbReference type="PANTHER" id="PTHR43484">
    <property type="match status" value="1"/>
</dbReference>
<comment type="similarity">
    <text evidence="2">Belongs to the FliN/MopA/SpaO family.</text>
</comment>
<reference evidence="9" key="1">
    <citation type="submission" date="2022-05" db="EMBL/GenBank/DDBJ databases">
        <title>Jatrophihabitans sp. SB3-54 whole genome sequence.</title>
        <authorList>
            <person name="Suh M.K."/>
            <person name="Eom M.K."/>
            <person name="Kim J.S."/>
            <person name="Kim H.S."/>
            <person name="Do H.E."/>
            <person name="Shin Y.K."/>
            <person name="Lee J.-S."/>
        </authorList>
    </citation>
    <scope>NUCLEOTIDE SEQUENCE</scope>
    <source>
        <strain evidence="9">SB3-54</strain>
    </source>
</reference>
<dbReference type="SUPFAM" id="SSF101801">
    <property type="entry name" value="Surface presentation of antigens (SPOA)"/>
    <property type="match status" value="1"/>
</dbReference>
<proteinExistence type="inferred from homology"/>
<dbReference type="PRINTS" id="PR00956">
    <property type="entry name" value="FLGMOTORFLIN"/>
</dbReference>
<dbReference type="PANTHER" id="PTHR43484:SF1">
    <property type="entry name" value="FLAGELLAR MOTOR SWITCH PROTEIN FLIN"/>
    <property type="match status" value="1"/>
</dbReference>
<dbReference type="NCBIfam" id="TIGR02480">
    <property type="entry name" value="fliN"/>
    <property type="match status" value="1"/>
</dbReference>
<dbReference type="RefSeq" id="WP_269441942.1">
    <property type="nucleotide sequence ID" value="NZ_CP097463.1"/>
</dbReference>
<dbReference type="EMBL" id="CP097463">
    <property type="protein sequence ID" value="WAX55431.1"/>
    <property type="molecule type" value="Genomic_DNA"/>
</dbReference>
<dbReference type="Proteomes" id="UP001164693">
    <property type="component" value="Chromosome"/>
</dbReference>
<evidence type="ECO:0000259" key="8">
    <source>
        <dbReference type="Pfam" id="PF01052"/>
    </source>
</evidence>
<evidence type="ECO:0000256" key="4">
    <source>
        <dbReference type="ARBA" id="ARBA00022500"/>
    </source>
</evidence>
<organism evidence="9 10">
    <name type="scientific">Jatrophihabitans cynanchi</name>
    <dbReference type="NCBI Taxonomy" id="2944128"/>
    <lineage>
        <taxon>Bacteria</taxon>
        <taxon>Bacillati</taxon>
        <taxon>Actinomycetota</taxon>
        <taxon>Actinomycetes</taxon>
        <taxon>Jatrophihabitantales</taxon>
        <taxon>Jatrophihabitantaceae</taxon>
        <taxon>Jatrophihabitans</taxon>
    </lineage>
</organism>
<keyword evidence="6" id="KW-0472">Membrane</keyword>
<dbReference type="InterPro" id="IPR036429">
    <property type="entry name" value="SpoA-like_sf"/>
</dbReference>
<dbReference type="InterPro" id="IPR012826">
    <property type="entry name" value="FliN"/>
</dbReference>
<protein>
    <submittedName>
        <fullName evidence="9">Flagellar motor switch protein FliN</fullName>
    </submittedName>
</protein>
<evidence type="ECO:0000256" key="5">
    <source>
        <dbReference type="ARBA" id="ARBA00022779"/>
    </source>
</evidence>
<dbReference type="Pfam" id="PF01052">
    <property type="entry name" value="FliMN_C"/>
    <property type="match status" value="1"/>
</dbReference>
<feature type="chain" id="PRO_5046959001" evidence="7">
    <location>
        <begin position="22"/>
        <end position="240"/>
    </location>
</feature>
<keyword evidence="9" id="KW-0969">Cilium</keyword>
<evidence type="ECO:0000313" key="9">
    <source>
        <dbReference type="EMBL" id="WAX55431.1"/>
    </source>
</evidence>
<gene>
    <name evidence="9" type="primary">fliN</name>
    <name evidence="9" type="ORF">M6B22_12840</name>
</gene>
<sequence>MTTALTSTALGLLAAAGGAVAATLASGEPLRPGEPSRDVAATELDGVAVIAPFSGSAEGELLLVVDGELGTALRESGLGALELLPALAPALDAAAAAMGSIVLGPAQELDAKLALRRVLARADAAALPLHGVSSVRATVAVGIDTPAEPVPAEALRPPAERLDLLRGVEMDATAELGRARMTVNDLLSLRTGTVIELDRGAGSPADLYVNGRLIARGEVVVVDENYGLRITHVVNDDSGR</sequence>
<evidence type="ECO:0000256" key="3">
    <source>
        <dbReference type="ARBA" id="ARBA00022475"/>
    </source>
</evidence>
<keyword evidence="9" id="KW-0282">Flagellum</keyword>
<keyword evidence="7" id="KW-0732">Signal</keyword>
<keyword evidence="10" id="KW-1185">Reference proteome</keyword>
<keyword evidence="3" id="KW-1003">Cell membrane</keyword>
<dbReference type="InterPro" id="IPR001543">
    <property type="entry name" value="FliN-like_C"/>
</dbReference>
<dbReference type="Gene3D" id="2.30.330.10">
    <property type="entry name" value="SpoA-like"/>
    <property type="match status" value="1"/>
</dbReference>
<evidence type="ECO:0000256" key="6">
    <source>
        <dbReference type="ARBA" id="ARBA00023136"/>
    </source>
</evidence>
<evidence type="ECO:0000313" key="10">
    <source>
        <dbReference type="Proteomes" id="UP001164693"/>
    </source>
</evidence>
<keyword evidence="5" id="KW-0283">Flagellar rotation</keyword>
<dbReference type="InterPro" id="IPR051469">
    <property type="entry name" value="FliN/MopA/SpaO"/>
</dbReference>
<evidence type="ECO:0000256" key="1">
    <source>
        <dbReference type="ARBA" id="ARBA00004413"/>
    </source>
</evidence>
<evidence type="ECO:0000256" key="7">
    <source>
        <dbReference type="SAM" id="SignalP"/>
    </source>
</evidence>
<name>A0ABY7JX00_9ACTN</name>
<evidence type="ECO:0000256" key="2">
    <source>
        <dbReference type="ARBA" id="ARBA00009226"/>
    </source>
</evidence>
<keyword evidence="9" id="KW-0966">Cell projection</keyword>
<feature type="domain" description="Flagellar motor switch protein FliN-like C-terminal" evidence="8">
    <location>
        <begin position="164"/>
        <end position="234"/>
    </location>
</feature>
<feature type="signal peptide" evidence="7">
    <location>
        <begin position="1"/>
        <end position="21"/>
    </location>
</feature>
<keyword evidence="4" id="KW-0145">Chemotaxis</keyword>